<feature type="transmembrane region" description="Helical" evidence="8">
    <location>
        <begin position="82"/>
        <end position="102"/>
    </location>
</feature>
<comment type="subcellular location">
    <subcellularLocation>
        <location evidence="1 7">Cell membrane</location>
        <topology evidence="1 7">Multi-pass membrane protein</topology>
    </subcellularLocation>
</comment>
<gene>
    <name evidence="9" type="primary">sugE</name>
    <name evidence="9" type="ORF">J34TS1_33530</name>
</gene>
<dbReference type="SUPFAM" id="SSF103481">
    <property type="entry name" value="Multidrug resistance efflux transporter EmrE"/>
    <property type="match status" value="1"/>
</dbReference>
<accession>A0A919YFZ4</accession>
<proteinExistence type="inferred from homology"/>
<keyword evidence="5 8" id="KW-1133">Transmembrane helix</keyword>
<keyword evidence="4 7" id="KW-0812">Transmembrane</keyword>
<dbReference type="PANTHER" id="PTHR30561:SF0">
    <property type="entry name" value="GUANIDINIUM EXPORTER"/>
    <property type="match status" value="1"/>
</dbReference>
<dbReference type="InterPro" id="IPR037185">
    <property type="entry name" value="EmrE-like"/>
</dbReference>
<comment type="similarity">
    <text evidence="7">Belongs to the drug/metabolite transporter (DMT) superfamily. Small multidrug resistance (SMR) (TC 2.A.7.1) family.</text>
</comment>
<evidence type="ECO:0000256" key="3">
    <source>
        <dbReference type="ARBA" id="ARBA00022475"/>
    </source>
</evidence>
<dbReference type="EMBL" id="BORT01000015">
    <property type="protein sequence ID" value="GIO48588.1"/>
    <property type="molecule type" value="Genomic_DNA"/>
</dbReference>
<dbReference type="GO" id="GO:0022857">
    <property type="term" value="F:transmembrane transporter activity"/>
    <property type="evidence" value="ECO:0007669"/>
    <property type="project" value="InterPro"/>
</dbReference>
<evidence type="ECO:0000313" key="10">
    <source>
        <dbReference type="Proteomes" id="UP000682811"/>
    </source>
</evidence>
<dbReference type="InterPro" id="IPR045324">
    <property type="entry name" value="Small_multidrug_res"/>
</dbReference>
<evidence type="ECO:0000256" key="4">
    <source>
        <dbReference type="ARBA" id="ARBA00022692"/>
    </source>
</evidence>
<keyword evidence="10" id="KW-1185">Reference proteome</keyword>
<evidence type="ECO:0000256" key="2">
    <source>
        <dbReference type="ARBA" id="ARBA00022448"/>
    </source>
</evidence>
<sequence length="108" mass="11428">MSESKAWSYVVLGGLLEVVWASGFKYDEIPPFVVLIALLASFDLVIRAAKVLPIGTAYAVFAGMGTVGTTIVEMIWSGGAIHPLRIVFILTLLACIIGLKLTSKGSDG</sequence>
<dbReference type="Pfam" id="PF00893">
    <property type="entry name" value="Multi_Drug_Res"/>
    <property type="match status" value="1"/>
</dbReference>
<dbReference type="GO" id="GO:0005886">
    <property type="term" value="C:plasma membrane"/>
    <property type="evidence" value="ECO:0007669"/>
    <property type="project" value="UniProtKB-SubCell"/>
</dbReference>
<feature type="transmembrane region" description="Helical" evidence="8">
    <location>
        <begin position="31"/>
        <end position="49"/>
    </location>
</feature>
<keyword evidence="6 8" id="KW-0472">Membrane</keyword>
<dbReference type="Gene3D" id="1.10.3730.20">
    <property type="match status" value="1"/>
</dbReference>
<dbReference type="InterPro" id="IPR000390">
    <property type="entry name" value="Small_drug/metabolite_transptr"/>
</dbReference>
<evidence type="ECO:0000256" key="5">
    <source>
        <dbReference type="ARBA" id="ARBA00022989"/>
    </source>
</evidence>
<evidence type="ECO:0000256" key="7">
    <source>
        <dbReference type="RuleBase" id="RU003942"/>
    </source>
</evidence>
<comment type="caution">
    <text evidence="9">The sequence shown here is derived from an EMBL/GenBank/DDBJ whole genome shotgun (WGS) entry which is preliminary data.</text>
</comment>
<name>A0A919YFZ4_9BACL</name>
<evidence type="ECO:0000256" key="6">
    <source>
        <dbReference type="ARBA" id="ARBA00023136"/>
    </source>
</evidence>
<dbReference type="PANTHER" id="PTHR30561">
    <property type="entry name" value="SMR FAMILY PROTON-DEPENDENT DRUG EFFLUX TRANSPORTER SUGE"/>
    <property type="match status" value="1"/>
</dbReference>
<protein>
    <submittedName>
        <fullName evidence="9">Quaternary ammonium compound-resistance protein SugE</fullName>
    </submittedName>
</protein>
<dbReference type="Proteomes" id="UP000682811">
    <property type="component" value="Unassembled WGS sequence"/>
</dbReference>
<feature type="transmembrane region" description="Helical" evidence="8">
    <location>
        <begin position="56"/>
        <end position="76"/>
    </location>
</feature>
<evidence type="ECO:0000256" key="1">
    <source>
        <dbReference type="ARBA" id="ARBA00004651"/>
    </source>
</evidence>
<organism evidence="9 10">
    <name type="scientific">Paenibacillus azoreducens</name>
    <dbReference type="NCBI Taxonomy" id="116718"/>
    <lineage>
        <taxon>Bacteria</taxon>
        <taxon>Bacillati</taxon>
        <taxon>Bacillota</taxon>
        <taxon>Bacilli</taxon>
        <taxon>Bacillales</taxon>
        <taxon>Paenibacillaceae</taxon>
        <taxon>Paenibacillus</taxon>
    </lineage>
</organism>
<keyword evidence="2" id="KW-0813">Transport</keyword>
<evidence type="ECO:0000256" key="8">
    <source>
        <dbReference type="SAM" id="Phobius"/>
    </source>
</evidence>
<evidence type="ECO:0000313" key="9">
    <source>
        <dbReference type="EMBL" id="GIO48588.1"/>
    </source>
</evidence>
<dbReference type="RefSeq" id="WP_237099945.1">
    <property type="nucleotide sequence ID" value="NZ_AP025343.1"/>
</dbReference>
<keyword evidence="3" id="KW-1003">Cell membrane</keyword>
<reference evidence="9 10" key="1">
    <citation type="submission" date="2021-03" db="EMBL/GenBank/DDBJ databases">
        <title>Antimicrobial resistance genes in bacteria isolated from Japanese honey, and their potential for conferring macrolide and lincosamide resistance in the American foulbrood pathogen Paenibacillus larvae.</title>
        <authorList>
            <person name="Okamoto M."/>
            <person name="Kumagai M."/>
            <person name="Kanamori H."/>
            <person name="Takamatsu D."/>
        </authorList>
    </citation>
    <scope>NUCLEOTIDE SEQUENCE [LARGE SCALE GENOMIC DNA]</scope>
    <source>
        <strain evidence="9 10">J34TS1</strain>
    </source>
</reference>
<dbReference type="AlphaFoldDB" id="A0A919YFZ4"/>